<dbReference type="EMBL" id="JASNQZ010000018">
    <property type="protein sequence ID" value="KAL0945247.1"/>
    <property type="molecule type" value="Genomic_DNA"/>
</dbReference>
<keyword evidence="2" id="KW-1185">Reference proteome</keyword>
<organism evidence="1 2">
    <name type="scientific">Hohenbuehelia grisea</name>
    <dbReference type="NCBI Taxonomy" id="104357"/>
    <lineage>
        <taxon>Eukaryota</taxon>
        <taxon>Fungi</taxon>
        <taxon>Dikarya</taxon>
        <taxon>Basidiomycota</taxon>
        <taxon>Agaricomycotina</taxon>
        <taxon>Agaricomycetes</taxon>
        <taxon>Agaricomycetidae</taxon>
        <taxon>Agaricales</taxon>
        <taxon>Pleurotineae</taxon>
        <taxon>Pleurotaceae</taxon>
        <taxon>Hohenbuehelia</taxon>
    </lineage>
</organism>
<reference evidence="2" key="1">
    <citation type="submission" date="2024-06" db="EMBL/GenBank/DDBJ databases">
        <title>Multi-omics analyses provide insights into the biosynthesis of the anticancer antibiotic pleurotin in Hohenbuehelia grisea.</title>
        <authorList>
            <person name="Weaver J.A."/>
            <person name="Alberti F."/>
        </authorList>
    </citation>
    <scope>NUCLEOTIDE SEQUENCE [LARGE SCALE GENOMIC DNA]</scope>
    <source>
        <strain evidence="2">T-177</strain>
    </source>
</reference>
<evidence type="ECO:0000313" key="1">
    <source>
        <dbReference type="EMBL" id="KAL0945247.1"/>
    </source>
</evidence>
<gene>
    <name evidence="1" type="ORF">HGRIS_000758</name>
</gene>
<name>A0ABR3IPM7_9AGAR</name>
<evidence type="ECO:0000313" key="2">
    <source>
        <dbReference type="Proteomes" id="UP001556367"/>
    </source>
</evidence>
<proteinExistence type="predicted"/>
<accession>A0ABR3IPM7</accession>
<sequence>MRWYEIDPFLSQPPLFNHRLDSYFANAVFHASLSRSPFRPFMFGSHGHAAPVAILLHGKRALVPIHIISQQNAGAPVADGVCSDRQVLYLRQAISDARQLALDAANRISNPAPGQAEIQYTKPWLNLFGDTFPRDIYMVDIWTDYAIGLGNPGETVPRVLGYYLTLASDLGAVDTRDYTQVNNADPKAITIWCMQLTNSHFPAVLVDTVTAGITATEIRIFQAH</sequence>
<dbReference type="Proteomes" id="UP001556367">
    <property type="component" value="Unassembled WGS sequence"/>
</dbReference>
<protein>
    <submittedName>
        <fullName evidence="1">Uncharacterized protein</fullName>
    </submittedName>
</protein>
<comment type="caution">
    <text evidence="1">The sequence shown here is derived from an EMBL/GenBank/DDBJ whole genome shotgun (WGS) entry which is preliminary data.</text>
</comment>